<keyword evidence="3" id="KW-1185">Reference proteome</keyword>
<dbReference type="PANTHER" id="PTHR41153:SF2">
    <property type="entry name" value="RE41427P"/>
    <property type="match status" value="1"/>
</dbReference>
<evidence type="ECO:0000313" key="3">
    <source>
        <dbReference type="Proteomes" id="UP000192578"/>
    </source>
</evidence>
<dbReference type="PANTHER" id="PTHR41153">
    <property type="entry name" value="RE41427P"/>
    <property type="match status" value="1"/>
</dbReference>
<feature type="chain" id="PRO_5012574103" description="Spaetzle domain-containing protein" evidence="1">
    <location>
        <begin position="30"/>
        <end position="242"/>
    </location>
</feature>
<sequence>MRLPVTPSLSSAVIFLLLTLLDYAAISLGDDVNSCVRSTQLKHITEQVDLDCLKSLPTVTDDERIRTARSVQGGGLGMPLEANPNAIPKSLLEIHADMRELLDTGSPLRMARRSDDMCTDKGCFDLPTSPCETTTDVVTPINATSATSGATVWIAQFPGLFIQTITYSKCKRSKCWYLNGGCRQIFSPYLLITHPPGPVSIFGQDYVLVESGCVCEPDVSANRSLNNNMELYLPEKAPKSAS</sequence>
<keyword evidence="1" id="KW-0732">Signal</keyword>
<dbReference type="InterPro" id="IPR029034">
    <property type="entry name" value="Cystine-knot_cytokine"/>
</dbReference>
<comment type="caution">
    <text evidence="2">The sequence shown here is derived from an EMBL/GenBank/DDBJ whole genome shotgun (WGS) entry which is preliminary data.</text>
</comment>
<feature type="signal peptide" evidence="1">
    <location>
        <begin position="1"/>
        <end position="29"/>
    </location>
</feature>
<reference evidence="3" key="1">
    <citation type="submission" date="2017-01" db="EMBL/GenBank/DDBJ databases">
        <title>Comparative genomics of anhydrobiosis in the tardigrade Hypsibius dujardini.</title>
        <authorList>
            <person name="Yoshida Y."/>
            <person name="Koutsovoulos G."/>
            <person name="Laetsch D."/>
            <person name="Stevens L."/>
            <person name="Kumar S."/>
            <person name="Horikawa D."/>
            <person name="Ishino K."/>
            <person name="Komine S."/>
            <person name="Tomita M."/>
            <person name="Blaxter M."/>
            <person name="Arakawa K."/>
        </authorList>
    </citation>
    <scope>NUCLEOTIDE SEQUENCE [LARGE SCALE GENOMIC DNA]</scope>
    <source>
        <strain evidence="3">Z151</strain>
    </source>
</reference>
<evidence type="ECO:0000256" key="1">
    <source>
        <dbReference type="SAM" id="SignalP"/>
    </source>
</evidence>
<dbReference type="OrthoDB" id="10055432at2759"/>
<gene>
    <name evidence="2" type="ORF">BV898_02297</name>
</gene>
<accession>A0A1W0X976</accession>
<name>A0A1W0X976_HYPEX</name>
<organism evidence="2 3">
    <name type="scientific">Hypsibius exemplaris</name>
    <name type="common">Freshwater tardigrade</name>
    <dbReference type="NCBI Taxonomy" id="2072580"/>
    <lineage>
        <taxon>Eukaryota</taxon>
        <taxon>Metazoa</taxon>
        <taxon>Ecdysozoa</taxon>
        <taxon>Tardigrada</taxon>
        <taxon>Eutardigrada</taxon>
        <taxon>Parachela</taxon>
        <taxon>Hypsibioidea</taxon>
        <taxon>Hypsibiidae</taxon>
        <taxon>Hypsibius</taxon>
    </lineage>
</organism>
<evidence type="ECO:0000313" key="2">
    <source>
        <dbReference type="EMBL" id="OQV23950.1"/>
    </source>
</evidence>
<dbReference type="AlphaFoldDB" id="A0A1W0X976"/>
<proteinExistence type="predicted"/>
<dbReference type="EMBL" id="MTYJ01000009">
    <property type="protein sequence ID" value="OQV23950.1"/>
    <property type="molecule type" value="Genomic_DNA"/>
</dbReference>
<protein>
    <recommendedName>
        <fullName evidence="4">Spaetzle domain-containing protein</fullName>
    </recommendedName>
</protein>
<evidence type="ECO:0008006" key="4">
    <source>
        <dbReference type="Google" id="ProtNLM"/>
    </source>
</evidence>
<dbReference type="Proteomes" id="UP000192578">
    <property type="component" value="Unassembled WGS sequence"/>
</dbReference>
<dbReference type="SUPFAM" id="SSF57501">
    <property type="entry name" value="Cystine-knot cytokines"/>
    <property type="match status" value="1"/>
</dbReference>